<dbReference type="OrthoDB" id="9812528at2"/>
<feature type="signal peptide" evidence="1">
    <location>
        <begin position="1"/>
        <end position="25"/>
    </location>
</feature>
<reference evidence="3 4" key="1">
    <citation type="journal article" date="2012" name="Int. J. Syst. Evol. Microbiol.">
        <title>Flammeovirga pacifica sp. nov., isolated from deep-sea sediment.</title>
        <authorList>
            <person name="Xu H."/>
            <person name="Fu Y."/>
            <person name="Yang N."/>
            <person name="Ding Z."/>
            <person name="Lai Q."/>
            <person name="Zeng R."/>
        </authorList>
    </citation>
    <scope>NUCLEOTIDE SEQUENCE [LARGE SCALE GENOMIC DNA]</scope>
    <source>
        <strain evidence="4">DSM 24597 / LMG 26175 / WPAGA1</strain>
    </source>
</reference>
<accession>A0A1S1YVY9</accession>
<proteinExistence type="predicted"/>
<evidence type="ECO:0000256" key="1">
    <source>
        <dbReference type="SAM" id="SignalP"/>
    </source>
</evidence>
<dbReference type="PANTHER" id="PTHR30535:SF34">
    <property type="entry name" value="MOLYBDATE-BINDING PROTEIN MOLA"/>
    <property type="match status" value="1"/>
</dbReference>
<dbReference type="Proteomes" id="UP000179797">
    <property type="component" value="Unassembled WGS sequence"/>
</dbReference>
<evidence type="ECO:0000313" key="4">
    <source>
        <dbReference type="Proteomes" id="UP000179797"/>
    </source>
</evidence>
<keyword evidence="1" id="KW-0732">Signal</keyword>
<dbReference type="Gene3D" id="3.40.50.1980">
    <property type="entry name" value="Nitrogenase molybdenum iron protein domain"/>
    <property type="match status" value="2"/>
</dbReference>
<organism evidence="3 4">
    <name type="scientific">Flammeovirga pacifica</name>
    <dbReference type="NCBI Taxonomy" id="915059"/>
    <lineage>
        <taxon>Bacteria</taxon>
        <taxon>Pseudomonadati</taxon>
        <taxon>Bacteroidota</taxon>
        <taxon>Cytophagia</taxon>
        <taxon>Cytophagales</taxon>
        <taxon>Flammeovirgaceae</taxon>
        <taxon>Flammeovirga</taxon>
    </lineage>
</organism>
<dbReference type="PANTHER" id="PTHR30535">
    <property type="entry name" value="VITAMIN B12-BINDING PROTEIN"/>
    <property type="match status" value="1"/>
</dbReference>
<protein>
    <recommendedName>
        <fullName evidence="2">Fe/B12 periplasmic-binding domain-containing protein</fullName>
    </recommendedName>
</protein>
<comment type="caution">
    <text evidence="3">The sequence shown here is derived from an EMBL/GenBank/DDBJ whole genome shotgun (WGS) entry which is preliminary data.</text>
</comment>
<evidence type="ECO:0000259" key="2">
    <source>
        <dbReference type="PROSITE" id="PS50983"/>
    </source>
</evidence>
<dbReference type="GO" id="GO:0071281">
    <property type="term" value="P:cellular response to iron ion"/>
    <property type="evidence" value="ECO:0007669"/>
    <property type="project" value="TreeGrafter"/>
</dbReference>
<feature type="chain" id="PRO_5010192965" description="Fe/B12 periplasmic-binding domain-containing protein" evidence="1">
    <location>
        <begin position="26"/>
        <end position="384"/>
    </location>
</feature>
<keyword evidence="4" id="KW-1185">Reference proteome</keyword>
<dbReference type="InterPro" id="IPR002491">
    <property type="entry name" value="ABC_transptr_periplasmic_BD"/>
</dbReference>
<dbReference type="STRING" id="915059.NH26_01820"/>
<feature type="domain" description="Fe/B12 periplasmic-binding" evidence="2">
    <location>
        <begin position="98"/>
        <end position="371"/>
    </location>
</feature>
<dbReference type="InterPro" id="IPR050902">
    <property type="entry name" value="ABC_Transporter_SBP"/>
</dbReference>
<sequence>MKRYFSILSIIGVLSIVIFSCQTQSNSATYSTSQGVTSTPLQVKYAKTFSLDYKENYKVLHLINPFNEEKTSFVLLQKGQSIPQEFTTSQVIRVPIQNMVTTTTSQTTMMEELGAIDAIKGYVDKTYMYSQEIVDRMDNGKIITVGYDITDNSEKIILAQTDLVMVVGNSTVTSNSFPVLRKAGIPILSNTDWQENDMLGRAEWVKLFGALLNKEDKADSLFNQIETDFNSYINIAKKASSIPKVLTGLPYKGMWSVPGGASYLAKALEQSKATYPWSESDQTGSLQLDLEAVYAKGKDAKIWINTGSTFSLNDIINKDIRYGQFDAFKNGEVYNHNKRMRGGLASDYWATGNLHPEIVIADLIKIFHPELLADHQLYFYQKLK</sequence>
<dbReference type="Pfam" id="PF01497">
    <property type="entry name" value="Peripla_BP_2"/>
    <property type="match status" value="1"/>
</dbReference>
<gene>
    <name evidence="3" type="ORF">NH26_01820</name>
</gene>
<dbReference type="RefSeq" id="WP_044226772.1">
    <property type="nucleotide sequence ID" value="NZ_JRYR02000001.1"/>
</dbReference>
<dbReference type="PROSITE" id="PS50983">
    <property type="entry name" value="FE_B12_PBP"/>
    <property type="match status" value="1"/>
</dbReference>
<dbReference type="AlphaFoldDB" id="A0A1S1YVY9"/>
<dbReference type="SUPFAM" id="SSF53807">
    <property type="entry name" value="Helical backbone' metal receptor"/>
    <property type="match status" value="1"/>
</dbReference>
<dbReference type="PROSITE" id="PS51257">
    <property type="entry name" value="PROKAR_LIPOPROTEIN"/>
    <property type="match status" value="1"/>
</dbReference>
<dbReference type="EMBL" id="JRYR02000001">
    <property type="protein sequence ID" value="OHX65176.1"/>
    <property type="molecule type" value="Genomic_DNA"/>
</dbReference>
<evidence type="ECO:0000313" key="3">
    <source>
        <dbReference type="EMBL" id="OHX65176.1"/>
    </source>
</evidence>
<name>A0A1S1YVY9_FLAPC</name>